<organism evidence="2">
    <name type="scientific">Odontella aurita</name>
    <dbReference type="NCBI Taxonomy" id="265563"/>
    <lineage>
        <taxon>Eukaryota</taxon>
        <taxon>Sar</taxon>
        <taxon>Stramenopiles</taxon>
        <taxon>Ochrophyta</taxon>
        <taxon>Bacillariophyta</taxon>
        <taxon>Mediophyceae</taxon>
        <taxon>Biddulphiophycidae</taxon>
        <taxon>Eupodiscales</taxon>
        <taxon>Odontellaceae</taxon>
        <taxon>Odontella</taxon>
    </lineage>
</organism>
<dbReference type="EMBL" id="HBKQ01024624">
    <property type="protein sequence ID" value="CAE2242674.1"/>
    <property type="molecule type" value="Transcribed_RNA"/>
</dbReference>
<feature type="region of interest" description="Disordered" evidence="1">
    <location>
        <begin position="1"/>
        <end position="153"/>
    </location>
</feature>
<name>A0A7S4IXF9_9STRA</name>
<feature type="compositionally biased region" description="Acidic residues" evidence="1">
    <location>
        <begin position="52"/>
        <end position="61"/>
    </location>
</feature>
<evidence type="ECO:0000313" key="2">
    <source>
        <dbReference type="EMBL" id="CAE2242674.1"/>
    </source>
</evidence>
<feature type="compositionally biased region" description="Low complexity" evidence="1">
    <location>
        <begin position="28"/>
        <end position="44"/>
    </location>
</feature>
<accession>A0A7S4IXF9</accession>
<gene>
    <name evidence="2" type="ORF">OAUR00152_LOCUS16810</name>
</gene>
<evidence type="ECO:0000256" key="1">
    <source>
        <dbReference type="SAM" id="MobiDB-lite"/>
    </source>
</evidence>
<dbReference type="AlphaFoldDB" id="A0A7S4IXF9"/>
<proteinExistence type="predicted"/>
<protein>
    <submittedName>
        <fullName evidence="2">Uncharacterized protein</fullName>
    </submittedName>
</protein>
<sequence>MVEKRDACDWPTNRKASPRSGARGRDPAASAASTTSRTAFSGSGSRERPDDQEASSDVDESGGERAPSIIIDGGGAAGEKAGRKLRACAVLGTRGGRGERPTGSQRRRRRRRKEQRRRRRSDRRRGRRPGISCSHGVDVQRSAARGLEGSFEL</sequence>
<feature type="compositionally biased region" description="Basic residues" evidence="1">
    <location>
        <begin position="105"/>
        <end position="128"/>
    </location>
</feature>
<reference evidence="2" key="1">
    <citation type="submission" date="2021-01" db="EMBL/GenBank/DDBJ databases">
        <authorList>
            <person name="Corre E."/>
            <person name="Pelletier E."/>
            <person name="Niang G."/>
            <person name="Scheremetjew M."/>
            <person name="Finn R."/>
            <person name="Kale V."/>
            <person name="Holt S."/>
            <person name="Cochrane G."/>
            <person name="Meng A."/>
            <person name="Brown T."/>
            <person name="Cohen L."/>
        </authorList>
    </citation>
    <scope>NUCLEOTIDE SEQUENCE</scope>
    <source>
        <strain evidence="2">Isolate 1302-5</strain>
    </source>
</reference>